<dbReference type="InterPro" id="IPR037465">
    <property type="entry name" value="YlxR"/>
</dbReference>
<dbReference type="Proteomes" id="UP000805614">
    <property type="component" value="Unassembled WGS sequence"/>
</dbReference>
<protein>
    <submittedName>
        <fullName evidence="2">YlxR family protein</fullName>
    </submittedName>
</protein>
<name>A0ABR7LH76_9ACTN</name>
<dbReference type="PANTHER" id="PTHR34215:SF1">
    <property type="entry name" value="YLXR DOMAIN-CONTAINING PROTEIN"/>
    <property type="match status" value="1"/>
</dbReference>
<reference evidence="2 3" key="1">
    <citation type="submission" date="2020-06" db="EMBL/GenBank/DDBJ databases">
        <title>Actinomadura xiongansis sp. nov., isolated from soil of Baiyangdian.</title>
        <authorList>
            <person name="Zhang X."/>
        </authorList>
    </citation>
    <scope>NUCLEOTIDE SEQUENCE [LARGE SCALE GENOMIC DNA]</scope>
    <source>
        <strain evidence="2 3">HBUM206468</strain>
    </source>
</reference>
<dbReference type="InterPro" id="IPR035931">
    <property type="entry name" value="YlxR-like_sf"/>
</dbReference>
<keyword evidence="3" id="KW-1185">Reference proteome</keyword>
<dbReference type="EMBL" id="JABVEC010000001">
    <property type="protein sequence ID" value="MBC6464094.1"/>
    <property type="molecule type" value="Genomic_DNA"/>
</dbReference>
<proteinExistence type="predicted"/>
<organism evidence="2 3">
    <name type="scientific">Actinomadura alba</name>
    <dbReference type="NCBI Taxonomy" id="406431"/>
    <lineage>
        <taxon>Bacteria</taxon>
        <taxon>Bacillati</taxon>
        <taxon>Actinomycetota</taxon>
        <taxon>Actinomycetes</taxon>
        <taxon>Streptosporangiales</taxon>
        <taxon>Thermomonosporaceae</taxon>
        <taxon>Actinomadura</taxon>
    </lineage>
</organism>
<evidence type="ECO:0000259" key="1">
    <source>
        <dbReference type="Pfam" id="PF04296"/>
    </source>
</evidence>
<evidence type="ECO:0000313" key="2">
    <source>
        <dbReference type="EMBL" id="MBC6464094.1"/>
    </source>
</evidence>
<dbReference type="SUPFAM" id="SSF64376">
    <property type="entry name" value="YlxR-like"/>
    <property type="match status" value="1"/>
</dbReference>
<accession>A0ABR7LH76</accession>
<evidence type="ECO:0000313" key="3">
    <source>
        <dbReference type="Proteomes" id="UP000805614"/>
    </source>
</evidence>
<sequence>MGCRVRTAKSDLLRLVAVGGDIVPDPQGRLPGRGASLHPDLGCLDLAERRRAFPRAFRLPGPLDAKALREHLEAPPAGCVGRKAGNGSDV</sequence>
<gene>
    <name evidence="2" type="ORF">HKK74_01060</name>
</gene>
<feature type="domain" description="YlxR" evidence="1">
    <location>
        <begin position="1"/>
        <end position="73"/>
    </location>
</feature>
<dbReference type="Pfam" id="PF04296">
    <property type="entry name" value="YlxR"/>
    <property type="match status" value="1"/>
</dbReference>
<dbReference type="InterPro" id="IPR007393">
    <property type="entry name" value="YlxR_dom"/>
</dbReference>
<dbReference type="Gene3D" id="3.30.1230.10">
    <property type="entry name" value="YlxR-like"/>
    <property type="match status" value="1"/>
</dbReference>
<dbReference type="PANTHER" id="PTHR34215">
    <property type="entry name" value="BLL0784 PROTEIN"/>
    <property type="match status" value="1"/>
</dbReference>
<comment type="caution">
    <text evidence="2">The sequence shown here is derived from an EMBL/GenBank/DDBJ whole genome shotgun (WGS) entry which is preliminary data.</text>
</comment>